<reference evidence="4" key="1">
    <citation type="submission" date="2021-03" db="EMBL/GenBank/DDBJ databases">
        <authorList>
            <person name="Lu T."/>
            <person name="Wang Q."/>
            <person name="Han X."/>
        </authorList>
    </citation>
    <scope>NUCLEOTIDE SEQUENCE</scope>
    <source>
        <strain evidence="4">WQ 2009</strain>
    </source>
</reference>
<name>A0A8T4HBJ0_9SPHI</name>
<dbReference type="GO" id="GO:0004553">
    <property type="term" value="F:hydrolase activity, hydrolyzing O-glycosyl compounds"/>
    <property type="evidence" value="ECO:0007669"/>
    <property type="project" value="InterPro"/>
</dbReference>
<dbReference type="InterPro" id="IPR000757">
    <property type="entry name" value="Beta-glucanase-like"/>
</dbReference>
<keyword evidence="4" id="KW-0378">Hydrolase</keyword>
<dbReference type="PANTHER" id="PTHR10963">
    <property type="entry name" value="GLYCOSYL HYDROLASE-RELATED"/>
    <property type="match status" value="1"/>
</dbReference>
<evidence type="ECO:0000313" key="4">
    <source>
        <dbReference type="EMBL" id="MBP3944382.1"/>
    </source>
</evidence>
<feature type="domain" description="GH16" evidence="3">
    <location>
        <begin position="24"/>
        <end position="271"/>
    </location>
</feature>
<feature type="chain" id="PRO_5035741645" evidence="2">
    <location>
        <begin position="28"/>
        <end position="271"/>
    </location>
</feature>
<keyword evidence="5" id="KW-1185">Reference proteome</keyword>
<dbReference type="InterPro" id="IPR013320">
    <property type="entry name" value="ConA-like_dom_sf"/>
</dbReference>
<gene>
    <name evidence="4" type="ORF">J5U18_12610</name>
</gene>
<dbReference type="EMBL" id="JAGKSB010000017">
    <property type="protein sequence ID" value="MBP3944382.1"/>
    <property type="molecule type" value="Genomic_DNA"/>
</dbReference>
<keyword evidence="2" id="KW-0732">Signal</keyword>
<organism evidence="4 5">
    <name type="scientific">Rhinopithecimicrobium faecis</name>
    <dbReference type="NCBI Taxonomy" id="2820698"/>
    <lineage>
        <taxon>Bacteria</taxon>
        <taxon>Pseudomonadati</taxon>
        <taxon>Bacteroidota</taxon>
        <taxon>Sphingobacteriia</taxon>
        <taxon>Sphingobacteriales</taxon>
        <taxon>Sphingobacteriaceae</taxon>
        <taxon>Rhinopithecimicrobium</taxon>
    </lineage>
</organism>
<dbReference type="RefSeq" id="WP_353547892.1">
    <property type="nucleotide sequence ID" value="NZ_JAGKSB010000017.1"/>
</dbReference>
<dbReference type="Proteomes" id="UP000679691">
    <property type="component" value="Unassembled WGS sequence"/>
</dbReference>
<evidence type="ECO:0000256" key="2">
    <source>
        <dbReference type="SAM" id="SignalP"/>
    </source>
</evidence>
<protein>
    <submittedName>
        <fullName evidence="4">Glycoside hydrolase family 16 protein</fullName>
    </submittedName>
</protein>
<evidence type="ECO:0000256" key="1">
    <source>
        <dbReference type="ARBA" id="ARBA00006865"/>
    </source>
</evidence>
<dbReference type="PROSITE" id="PS51762">
    <property type="entry name" value="GH16_2"/>
    <property type="match status" value="1"/>
</dbReference>
<sequence>MKINLPHSLSCAFLLLLGLNGLSQTQAQSKPSTDFKDSSKWNLIFEDEFNGQDGFDTAKWSYSPRWNPAWAKFLTHSEDYVKQGGGNMLFRMDNKSIAGDPVPYHSGGIQTSKKFSFQYGKVEVRAKFNQGKGSWPAIWMMPEVPHQYGDWPKSGEIDIMEHVNTEAVVHQTIHSERETNENGASNATTQVPYNADDFNTYGIIWDAEKIEFFVNDALTYTYHKSGFWPFDKPFYLILNQSGGAGWPGAIVDADLPFEMYVDYVRVYQIKK</sequence>
<dbReference type="Gene3D" id="2.60.120.200">
    <property type="match status" value="1"/>
</dbReference>
<dbReference type="AlphaFoldDB" id="A0A8T4HBJ0"/>
<dbReference type="PANTHER" id="PTHR10963:SF55">
    <property type="entry name" value="GLYCOSIDE HYDROLASE FAMILY 16 PROTEIN"/>
    <property type="match status" value="1"/>
</dbReference>
<comment type="caution">
    <text evidence="4">The sequence shown here is derived from an EMBL/GenBank/DDBJ whole genome shotgun (WGS) entry which is preliminary data.</text>
</comment>
<dbReference type="GO" id="GO:0005975">
    <property type="term" value="P:carbohydrate metabolic process"/>
    <property type="evidence" value="ECO:0007669"/>
    <property type="project" value="InterPro"/>
</dbReference>
<dbReference type="CDD" id="cd08023">
    <property type="entry name" value="GH16_laminarinase_like"/>
    <property type="match status" value="1"/>
</dbReference>
<evidence type="ECO:0000313" key="5">
    <source>
        <dbReference type="Proteomes" id="UP000679691"/>
    </source>
</evidence>
<comment type="similarity">
    <text evidence="1">Belongs to the glycosyl hydrolase 16 family.</text>
</comment>
<dbReference type="SUPFAM" id="SSF49899">
    <property type="entry name" value="Concanavalin A-like lectins/glucanases"/>
    <property type="match status" value="1"/>
</dbReference>
<feature type="signal peptide" evidence="2">
    <location>
        <begin position="1"/>
        <end position="27"/>
    </location>
</feature>
<dbReference type="Pfam" id="PF00722">
    <property type="entry name" value="Glyco_hydro_16"/>
    <property type="match status" value="1"/>
</dbReference>
<evidence type="ECO:0000259" key="3">
    <source>
        <dbReference type="PROSITE" id="PS51762"/>
    </source>
</evidence>
<dbReference type="InterPro" id="IPR050546">
    <property type="entry name" value="Glycosyl_Hydrlase_16"/>
</dbReference>
<proteinExistence type="inferred from homology"/>
<accession>A0A8T4HBJ0</accession>